<accession>A0A8J3FUX1</accession>
<reference evidence="1" key="1">
    <citation type="journal article" date="2014" name="Int. J. Syst. Evol. Microbiol.">
        <title>Complete genome sequence of Corynebacterium casei LMG S-19264T (=DSM 44701T), isolated from a smear-ripened cheese.</title>
        <authorList>
            <consortium name="US DOE Joint Genome Institute (JGI-PGF)"/>
            <person name="Walter F."/>
            <person name="Albersmeier A."/>
            <person name="Kalinowski J."/>
            <person name="Ruckert C."/>
        </authorList>
    </citation>
    <scope>NUCLEOTIDE SEQUENCE</scope>
    <source>
        <strain evidence="1">CGMCC 4.5737</strain>
    </source>
</reference>
<reference evidence="1" key="2">
    <citation type="submission" date="2020-09" db="EMBL/GenBank/DDBJ databases">
        <authorList>
            <person name="Sun Q."/>
            <person name="Zhou Y."/>
        </authorList>
    </citation>
    <scope>NUCLEOTIDE SEQUENCE</scope>
    <source>
        <strain evidence="1">CGMCC 4.5737</strain>
    </source>
</reference>
<keyword evidence="2" id="KW-1185">Reference proteome</keyword>
<organism evidence="1 2">
    <name type="scientific">Longimycelium tulufanense</name>
    <dbReference type="NCBI Taxonomy" id="907463"/>
    <lineage>
        <taxon>Bacteria</taxon>
        <taxon>Bacillati</taxon>
        <taxon>Actinomycetota</taxon>
        <taxon>Actinomycetes</taxon>
        <taxon>Pseudonocardiales</taxon>
        <taxon>Pseudonocardiaceae</taxon>
        <taxon>Longimycelium</taxon>
    </lineage>
</organism>
<gene>
    <name evidence="1" type="ORF">GCM10012275_17510</name>
</gene>
<evidence type="ECO:0000313" key="2">
    <source>
        <dbReference type="Proteomes" id="UP000637578"/>
    </source>
</evidence>
<evidence type="ECO:0008006" key="3">
    <source>
        <dbReference type="Google" id="ProtNLM"/>
    </source>
</evidence>
<evidence type="ECO:0000313" key="1">
    <source>
        <dbReference type="EMBL" id="GGM46921.1"/>
    </source>
</evidence>
<dbReference type="AlphaFoldDB" id="A0A8J3FUX1"/>
<sequence length="139" mass="14698">MAVPEGHDLGGWLNLMVPMAARTPASGSAEDAGDPGAAPLARFRVRTHEAPALKARFSEAIEEMRAARTLVRQLATINPPGEDPVSGKAVRHLGDKATGESGSLTHAIDSTVDALRSVIAQIDASLATYEQTDQDQMRL</sequence>
<dbReference type="Proteomes" id="UP000637578">
    <property type="component" value="Unassembled WGS sequence"/>
</dbReference>
<dbReference type="EMBL" id="BMMK01000006">
    <property type="protein sequence ID" value="GGM46921.1"/>
    <property type="molecule type" value="Genomic_DNA"/>
</dbReference>
<comment type="caution">
    <text evidence="1">The sequence shown here is derived from an EMBL/GenBank/DDBJ whole genome shotgun (WGS) entry which is preliminary data.</text>
</comment>
<protein>
    <recommendedName>
        <fullName evidence="3">PE domain-containing protein</fullName>
    </recommendedName>
</protein>
<name>A0A8J3FUX1_9PSEU</name>
<proteinExistence type="predicted"/>
<dbReference type="RefSeq" id="WP_189055751.1">
    <property type="nucleotide sequence ID" value="NZ_BMMK01000006.1"/>
</dbReference>